<proteinExistence type="predicted"/>
<dbReference type="RefSeq" id="WP_115091888.1">
    <property type="nucleotide sequence ID" value="NZ_CP068107.1"/>
</dbReference>
<protein>
    <submittedName>
        <fullName evidence="3">Protein of uncharacterized function (DUF2807)</fullName>
    </submittedName>
</protein>
<dbReference type="AlphaFoldDB" id="A0A378U1D2"/>
<dbReference type="Proteomes" id="UP000255024">
    <property type="component" value="Unassembled WGS sequence"/>
</dbReference>
<dbReference type="EMBL" id="UGQL01000002">
    <property type="protein sequence ID" value="STZ69065.1"/>
    <property type="molecule type" value="Genomic_DNA"/>
</dbReference>
<feature type="chain" id="PRO_5017077457" evidence="1">
    <location>
        <begin position="22"/>
        <end position="251"/>
    </location>
</feature>
<reference evidence="3 4" key="1">
    <citation type="submission" date="2018-06" db="EMBL/GenBank/DDBJ databases">
        <authorList>
            <consortium name="Pathogen Informatics"/>
            <person name="Doyle S."/>
        </authorList>
    </citation>
    <scope>NUCLEOTIDE SEQUENCE [LARGE SCALE GENOMIC DNA]</scope>
    <source>
        <strain evidence="3 4">NCTC11179</strain>
    </source>
</reference>
<evidence type="ECO:0000313" key="3">
    <source>
        <dbReference type="EMBL" id="STZ69065.1"/>
    </source>
</evidence>
<evidence type="ECO:0000313" key="4">
    <source>
        <dbReference type="Proteomes" id="UP000255024"/>
    </source>
</evidence>
<evidence type="ECO:0000256" key="1">
    <source>
        <dbReference type="SAM" id="SignalP"/>
    </source>
</evidence>
<feature type="domain" description="Putative auto-transporter adhesin head GIN" evidence="2">
    <location>
        <begin position="47"/>
        <end position="235"/>
    </location>
</feature>
<gene>
    <name evidence="3" type="ORF">NCTC11179_02555</name>
</gene>
<dbReference type="Gene3D" id="2.160.20.120">
    <property type="match status" value="1"/>
</dbReference>
<accession>A0A378U1D2</accession>
<keyword evidence="1" id="KW-0732">Signal</keyword>
<name>A0A378U1D2_MYROD</name>
<dbReference type="Pfam" id="PF10988">
    <property type="entry name" value="DUF2807"/>
    <property type="match status" value="1"/>
</dbReference>
<organism evidence="3 4">
    <name type="scientific">Myroides odoratus</name>
    <name type="common">Flavobacterium odoratum</name>
    <dbReference type="NCBI Taxonomy" id="256"/>
    <lineage>
        <taxon>Bacteria</taxon>
        <taxon>Pseudomonadati</taxon>
        <taxon>Bacteroidota</taxon>
        <taxon>Flavobacteriia</taxon>
        <taxon>Flavobacteriales</taxon>
        <taxon>Flavobacteriaceae</taxon>
        <taxon>Myroides</taxon>
    </lineage>
</organism>
<keyword evidence="4" id="KW-1185">Reference proteome</keyword>
<sequence length="251" mass="27397">MIRFFLSLVLMLFSLLMQGQAKQTHTITGNVSKLVATMPIEILIDATSESNTVRLEGVQEDIDKIGIKQVGTVLYVDMSTKNNKNKVFYNSRVKVFIAQPKIVDYDVSTTARVQVKGRVQGNQVTIKSDAAASLKGDFTANTVTISLDSASKYEGDITAKNIKVNLDSAAHVTVTGDTENLVINVDSAAKFDGKSLKAKFVKVEADSMGKAEVYPIESLNAYADSMGRVVYYNTPKELKKYTDSMGSVKSN</sequence>
<evidence type="ECO:0000259" key="2">
    <source>
        <dbReference type="Pfam" id="PF10988"/>
    </source>
</evidence>
<dbReference type="InterPro" id="IPR021255">
    <property type="entry name" value="DUF2807"/>
</dbReference>
<feature type="signal peptide" evidence="1">
    <location>
        <begin position="1"/>
        <end position="21"/>
    </location>
</feature>